<dbReference type="InterPro" id="IPR042189">
    <property type="entry name" value="RNA_pol_sigma_70_r1_1_sf"/>
</dbReference>
<sequence length="70" mass="7763">MRLLDIGKRQGNVTIAELDRLLPIGSVDIRDADKVLDTLRTRGISIVLARSSAANGDFNLLNDEQVIYPR</sequence>
<accession>A0ABX7B8W5</accession>
<gene>
    <name evidence="2" type="ORF">IGS68_06205</name>
</gene>
<reference evidence="2" key="1">
    <citation type="submission" date="2021-02" db="EMBL/GenBank/DDBJ databases">
        <title>Skermanella TT6 skin isolate.</title>
        <authorList>
            <person name="Lee K."/>
            <person name="Ganzorig M."/>
        </authorList>
    </citation>
    <scope>NUCLEOTIDE SEQUENCE</scope>
    <source>
        <strain evidence="2">TT6</strain>
    </source>
</reference>
<dbReference type="InterPro" id="IPR007127">
    <property type="entry name" value="RNA_pol_sigma_70_r1_1"/>
</dbReference>
<name>A0ABX7B8W5_9PROT</name>
<feature type="domain" description="RNA polymerase sigma factor 70 region 1.1" evidence="1">
    <location>
        <begin position="2"/>
        <end position="51"/>
    </location>
</feature>
<dbReference type="Proteomes" id="UP000595197">
    <property type="component" value="Chromosome"/>
</dbReference>
<evidence type="ECO:0000313" key="3">
    <source>
        <dbReference type="Proteomes" id="UP000595197"/>
    </source>
</evidence>
<dbReference type="EMBL" id="CP067420">
    <property type="protein sequence ID" value="QQP90816.2"/>
    <property type="molecule type" value="Genomic_DNA"/>
</dbReference>
<dbReference type="Pfam" id="PF03979">
    <property type="entry name" value="Sigma70_r1_1"/>
    <property type="match status" value="1"/>
</dbReference>
<keyword evidence="3" id="KW-1185">Reference proteome</keyword>
<evidence type="ECO:0000259" key="1">
    <source>
        <dbReference type="Pfam" id="PF03979"/>
    </source>
</evidence>
<evidence type="ECO:0000313" key="2">
    <source>
        <dbReference type="EMBL" id="QQP90816.2"/>
    </source>
</evidence>
<proteinExistence type="predicted"/>
<dbReference type="RefSeq" id="WP_206379351.1">
    <property type="nucleotide sequence ID" value="NZ_CP067420.1"/>
</dbReference>
<organism evidence="2 3">
    <name type="scientific">Skermanella cutis</name>
    <dbReference type="NCBI Taxonomy" id="2775420"/>
    <lineage>
        <taxon>Bacteria</taxon>
        <taxon>Pseudomonadati</taxon>
        <taxon>Pseudomonadota</taxon>
        <taxon>Alphaproteobacteria</taxon>
        <taxon>Rhodospirillales</taxon>
        <taxon>Azospirillaceae</taxon>
        <taxon>Skermanella</taxon>
    </lineage>
</organism>
<protein>
    <submittedName>
        <fullName evidence="2">RNA polymerase sigma factor region1.1 domain-containing protein</fullName>
    </submittedName>
</protein>
<dbReference type="Gene3D" id="1.10.220.120">
    <property type="entry name" value="Sigma-70 factor, region 1.1"/>
    <property type="match status" value="1"/>
</dbReference>